<dbReference type="SUPFAM" id="SSF50814">
    <property type="entry name" value="Lipocalins"/>
    <property type="match status" value="1"/>
</dbReference>
<gene>
    <name evidence="1" type="ORF">E4T82_01360</name>
</gene>
<evidence type="ECO:0000313" key="1">
    <source>
        <dbReference type="EMBL" id="TFU98984.1"/>
    </source>
</evidence>
<evidence type="ECO:0000313" key="2">
    <source>
        <dbReference type="Proteomes" id="UP000297253"/>
    </source>
</evidence>
<dbReference type="AlphaFoldDB" id="A0A4Y9JGG9"/>
<dbReference type="STRING" id="1432788.BU202_05915"/>
<dbReference type="Pfam" id="PF09148">
    <property type="entry name" value="DUF1934"/>
    <property type="match status" value="1"/>
</dbReference>
<comment type="caution">
    <text evidence="1">The sequence shown here is derived from an EMBL/GenBank/DDBJ whole genome shotgun (WGS) entry which is preliminary data.</text>
</comment>
<sequence>MEEIIQWIVSSNRVRFEFFTPSYLNKGEEMKIIIQNEIDLDGEMEMVEEIRDVEVVEKGGFLYLTYQNEEKERVVLKISEREATMTRFSKPKSIMQFGNKETTVTQIATPVGIQILHVVTDHYEKRENQITVGYALQIPQTGQDLARYHLKIKWGSF</sequence>
<reference evidence="1 2" key="1">
    <citation type="submission" date="2019-03" db="EMBL/GenBank/DDBJ databases">
        <title>Diversity of the mouse oral microbiome.</title>
        <authorList>
            <person name="Joseph S."/>
            <person name="Aduse-Opoku J."/>
            <person name="Curtis M."/>
            <person name="Wade W."/>
            <person name="Hashim A."/>
        </authorList>
    </citation>
    <scope>NUCLEOTIDE SEQUENCE [LARGE SCALE GENOMIC DNA]</scope>
    <source>
        <strain evidence="1 2">WM131</strain>
    </source>
</reference>
<organism evidence="1 2">
    <name type="scientific">Streptococcus cuniculi</name>
    <dbReference type="NCBI Taxonomy" id="1432788"/>
    <lineage>
        <taxon>Bacteria</taxon>
        <taxon>Bacillati</taxon>
        <taxon>Bacillota</taxon>
        <taxon>Bacilli</taxon>
        <taxon>Lactobacillales</taxon>
        <taxon>Streptococcaceae</taxon>
        <taxon>Streptococcus</taxon>
    </lineage>
</organism>
<dbReference type="EMBL" id="SPPD01000001">
    <property type="protein sequence ID" value="TFU98984.1"/>
    <property type="molecule type" value="Genomic_DNA"/>
</dbReference>
<dbReference type="OrthoDB" id="2233368at2"/>
<dbReference type="InterPro" id="IPR015231">
    <property type="entry name" value="DUF1934"/>
</dbReference>
<dbReference type="Proteomes" id="UP000297253">
    <property type="component" value="Unassembled WGS sequence"/>
</dbReference>
<protein>
    <submittedName>
        <fullName evidence="1">DUF1934 domain-containing protein</fullName>
    </submittedName>
</protein>
<dbReference type="InterPro" id="IPR012674">
    <property type="entry name" value="Calycin"/>
</dbReference>
<dbReference type="Gene3D" id="2.40.128.20">
    <property type="match status" value="1"/>
</dbReference>
<proteinExistence type="predicted"/>
<accession>A0A4Y9JGG9</accession>
<name>A0A4Y9JGG9_9STRE</name>